<dbReference type="AlphaFoldDB" id="A0A9Q1G156"/>
<evidence type="ECO:0000313" key="2">
    <source>
        <dbReference type="Proteomes" id="UP001152622"/>
    </source>
</evidence>
<protein>
    <submittedName>
        <fullName evidence="1">Uncharacterized protein</fullName>
    </submittedName>
</protein>
<keyword evidence="2" id="KW-1185">Reference proteome</keyword>
<reference evidence="1" key="1">
    <citation type="journal article" date="2023" name="Science">
        <title>Genome structures resolve the early diversification of teleost fishes.</title>
        <authorList>
            <person name="Parey E."/>
            <person name="Louis A."/>
            <person name="Montfort J."/>
            <person name="Bouchez O."/>
            <person name="Roques C."/>
            <person name="Iampietro C."/>
            <person name="Lluch J."/>
            <person name="Castinel A."/>
            <person name="Donnadieu C."/>
            <person name="Desvignes T."/>
            <person name="Floi Bucao C."/>
            <person name="Jouanno E."/>
            <person name="Wen M."/>
            <person name="Mejri S."/>
            <person name="Dirks R."/>
            <person name="Jansen H."/>
            <person name="Henkel C."/>
            <person name="Chen W.J."/>
            <person name="Zahm M."/>
            <person name="Cabau C."/>
            <person name="Klopp C."/>
            <person name="Thompson A.W."/>
            <person name="Robinson-Rechavi M."/>
            <person name="Braasch I."/>
            <person name="Lecointre G."/>
            <person name="Bobe J."/>
            <person name="Postlethwait J.H."/>
            <person name="Berthelot C."/>
            <person name="Roest Crollius H."/>
            <person name="Guiguen Y."/>
        </authorList>
    </citation>
    <scope>NUCLEOTIDE SEQUENCE</scope>
    <source>
        <strain evidence="1">WJC10195</strain>
    </source>
</reference>
<organism evidence="1 2">
    <name type="scientific">Synaphobranchus kaupii</name>
    <name type="common">Kaup's arrowtooth eel</name>
    <dbReference type="NCBI Taxonomy" id="118154"/>
    <lineage>
        <taxon>Eukaryota</taxon>
        <taxon>Metazoa</taxon>
        <taxon>Chordata</taxon>
        <taxon>Craniata</taxon>
        <taxon>Vertebrata</taxon>
        <taxon>Euteleostomi</taxon>
        <taxon>Actinopterygii</taxon>
        <taxon>Neopterygii</taxon>
        <taxon>Teleostei</taxon>
        <taxon>Anguilliformes</taxon>
        <taxon>Synaphobranchidae</taxon>
        <taxon>Synaphobranchus</taxon>
    </lineage>
</organism>
<comment type="caution">
    <text evidence="1">The sequence shown here is derived from an EMBL/GenBank/DDBJ whole genome shotgun (WGS) entry which is preliminary data.</text>
</comment>
<evidence type="ECO:0000313" key="1">
    <source>
        <dbReference type="EMBL" id="KAJ8373450.1"/>
    </source>
</evidence>
<proteinExistence type="predicted"/>
<sequence>MNRPPVPYGTSSSLSPVVMSSLSARAPCARTLRSCDPSAMSAPPSLSSVRTRIWSCDPAVSLDRIPARGDYRDEFEESRVWFCYSIVLHSRALVPRFWNVLMARMRPRDARASAGTDQRESSPNRFGCFSDTWRSRRTWVEEFRLFSSESKKRDA</sequence>
<name>A0A9Q1G156_SYNKA</name>
<gene>
    <name evidence="1" type="ORF">SKAU_G00040300</name>
</gene>
<dbReference type="EMBL" id="JAINUF010000002">
    <property type="protein sequence ID" value="KAJ8373450.1"/>
    <property type="molecule type" value="Genomic_DNA"/>
</dbReference>
<dbReference type="Proteomes" id="UP001152622">
    <property type="component" value="Chromosome 2"/>
</dbReference>
<accession>A0A9Q1G156</accession>